<dbReference type="EMBL" id="MK527108">
    <property type="protein sequence ID" value="QGN66786.1"/>
    <property type="molecule type" value="Genomic_DNA"/>
</dbReference>
<dbReference type="GO" id="GO:0005739">
    <property type="term" value="C:mitochondrion"/>
    <property type="evidence" value="ECO:0007669"/>
    <property type="project" value="UniProtKB-ARBA"/>
</dbReference>
<dbReference type="GO" id="GO:0004519">
    <property type="term" value="F:endonuclease activity"/>
    <property type="evidence" value="ECO:0007669"/>
    <property type="project" value="InterPro"/>
</dbReference>
<gene>
    <name evidence="2" type="primary">orf186</name>
</gene>
<dbReference type="InterPro" id="IPR027434">
    <property type="entry name" value="Homing_endonucl"/>
</dbReference>
<proteinExistence type="predicted"/>
<dbReference type="SUPFAM" id="SSF55608">
    <property type="entry name" value="Homing endonucleases"/>
    <property type="match status" value="1"/>
</dbReference>
<name>A0A650AFG2_9PEZI</name>
<evidence type="ECO:0000313" key="2">
    <source>
        <dbReference type="EMBL" id="QGN66786.1"/>
    </source>
</evidence>
<feature type="domain" description="Homing endonuclease LAGLIDADG" evidence="1">
    <location>
        <begin position="57"/>
        <end position="155"/>
    </location>
</feature>
<protein>
    <recommendedName>
        <fullName evidence="1">Homing endonuclease LAGLIDADG domain-containing protein</fullName>
    </recommendedName>
</protein>
<geneLocation type="mitochondrion" evidence="2"/>
<accession>A0A650AFG2</accession>
<dbReference type="PANTHER" id="PTHR36181">
    <property type="entry name" value="INTRON-ENCODED ENDONUCLEASE AI3-RELATED"/>
    <property type="match status" value="1"/>
</dbReference>
<dbReference type="Gene3D" id="3.10.28.10">
    <property type="entry name" value="Homing endonucleases"/>
    <property type="match status" value="1"/>
</dbReference>
<sequence length="186" mass="21083">MNLKEHLTTEGLHKILSIRASINWGLTEKLKTAFPDIVPVSIPEVKQAENINPNWFVGFVDGEGSFIVSVYKSKTTTGYAVKLIFSISQNQRDSGLLSSFVKFLNCGRVSENPKNSAVELIITKFSDLENKILPLFNKYPLSGIKQRDYEDFCKIALLIKHKVHLTKEGLEQISQIKSGMNRRRTR</sequence>
<dbReference type="FunFam" id="3.10.28.10:FF:000010">
    <property type="entry name" value="LAGLIDADG homing endonuclease I-LtrII"/>
    <property type="match status" value="1"/>
</dbReference>
<evidence type="ECO:0000259" key="1">
    <source>
        <dbReference type="Pfam" id="PF00961"/>
    </source>
</evidence>
<dbReference type="GeneID" id="42906109"/>
<dbReference type="Pfam" id="PF00961">
    <property type="entry name" value="LAGLIDADG_1"/>
    <property type="match status" value="1"/>
</dbReference>
<dbReference type="PANTHER" id="PTHR36181:SF4">
    <property type="entry name" value="LAGLIDADG ENDONUCLEASE"/>
    <property type="match status" value="1"/>
</dbReference>
<organism evidence="2">
    <name type="scientific">Morchella importuna</name>
    <dbReference type="NCBI Taxonomy" id="1174673"/>
    <lineage>
        <taxon>Eukaryota</taxon>
        <taxon>Fungi</taxon>
        <taxon>Dikarya</taxon>
        <taxon>Ascomycota</taxon>
        <taxon>Pezizomycotina</taxon>
        <taxon>Pezizomycetes</taxon>
        <taxon>Pezizales</taxon>
        <taxon>Morchellaceae</taxon>
        <taxon>Morchella</taxon>
    </lineage>
</organism>
<dbReference type="InterPro" id="IPR004860">
    <property type="entry name" value="LAGLIDADG_dom"/>
</dbReference>
<dbReference type="InterPro" id="IPR051289">
    <property type="entry name" value="LAGLIDADG_Endonuclease"/>
</dbReference>
<dbReference type="RefSeq" id="YP_009722384.1">
    <property type="nucleotide sequence ID" value="NC_045397.1"/>
</dbReference>
<keyword evidence="2" id="KW-0496">Mitochondrion</keyword>
<reference evidence="2" key="1">
    <citation type="submission" date="2019-02" db="EMBL/GenBank/DDBJ databases">
        <title>The largest mitochondrial genome of Morchella importuna (272.2 kb) among fungi reservoir of numerous mitochondrial ORFs, repeatitive sequences and nuclear genome horizontal transfer.</title>
        <authorList>
            <person name="Liu W."/>
            <person name="Bian Y."/>
        </authorList>
    </citation>
    <scope>NUCLEOTIDE SEQUENCE</scope>
</reference>
<dbReference type="AlphaFoldDB" id="A0A650AFG2"/>